<dbReference type="Gene3D" id="3.40.109.10">
    <property type="entry name" value="NADH Oxidase"/>
    <property type="match status" value="1"/>
</dbReference>
<dbReference type="NCBIfam" id="NF008088">
    <property type="entry name" value="PRK10828.1"/>
    <property type="match status" value="1"/>
</dbReference>
<gene>
    <name evidence="9" type="ORF">C2800_03640</name>
</gene>
<keyword evidence="2 7" id="KW-0285">Flavoprotein</keyword>
<protein>
    <recommendedName>
        <fullName evidence="7">Putative NAD(P)H nitroreductase</fullName>
        <ecNumber evidence="7">1.-.-.-</ecNumber>
    </recommendedName>
</protein>
<evidence type="ECO:0000256" key="3">
    <source>
        <dbReference type="ARBA" id="ARBA00022643"/>
    </source>
</evidence>
<dbReference type="EC" id="1.-.-.-" evidence="7"/>
<dbReference type="InterPro" id="IPR052530">
    <property type="entry name" value="NAD(P)H_nitroreductase"/>
</dbReference>
<dbReference type="KEGG" id="pmul:DR93_1503"/>
<evidence type="ECO:0000256" key="1">
    <source>
        <dbReference type="ARBA" id="ARBA00007118"/>
    </source>
</evidence>
<keyword evidence="5 7" id="KW-0560">Oxidoreductase</keyword>
<evidence type="ECO:0000256" key="8">
    <source>
        <dbReference type="PIRSR" id="PIRSR000232-1"/>
    </source>
</evidence>
<keyword evidence="6 7" id="KW-0520">NAD</keyword>
<proteinExistence type="inferred from homology"/>
<organism evidence="9 10">
    <name type="scientific">Pasteurella multocida</name>
    <dbReference type="NCBI Taxonomy" id="747"/>
    <lineage>
        <taxon>Bacteria</taxon>
        <taxon>Pseudomonadati</taxon>
        <taxon>Pseudomonadota</taxon>
        <taxon>Gammaproteobacteria</taxon>
        <taxon>Pasteurellales</taxon>
        <taxon>Pasteurellaceae</taxon>
        <taxon>Pasteurella</taxon>
    </lineage>
</organism>
<dbReference type="AlphaFoldDB" id="A0A849CFX2"/>
<accession>A0A849CFX2</accession>
<evidence type="ECO:0000256" key="2">
    <source>
        <dbReference type="ARBA" id="ARBA00022630"/>
    </source>
</evidence>
<evidence type="ECO:0000256" key="4">
    <source>
        <dbReference type="ARBA" id="ARBA00022857"/>
    </source>
</evidence>
<comment type="caution">
    <text evidence="9">The sequence shown here is derived from an EMBL/GenBank/DDBJ whole genome shotgun (WGS) entry which is preliminary data.</text>
</comment>
<dbReference type="CDD" id="cd02135">
    <property type="entry name" value="YdjA-like"/>
    <property type="match status" value="1"/>
</dbReference>
<feature type="binding site" description="in other chain" evidence="8">
    <location>
        <begin position="10"/>
        <end position="12"/>
    </location>
    <ligand>
        <name>FMN</name>
        <dbReference type="ChEBI" id="CHEBI:58210"/>
        <note>ligand shared between dimeric partners</note>
    </ligand>
</feature>
<sequence length="184" mass="20456">MDALQLLTTRRSEKKLTAPAPDKAQLDVIFQAALNVPDHGRLSPYRFIVMEGEGLNKLEILLKETVQEFELGEEFLKKAENLASRAPMVIAVIAKINKALPKVPAWEQMLSAGCATYAIQLAANAQGFANVWITGKWVNGSKLRHAFDCAEHDKVIALLMLGSAEEKMDREKKSQDLSQFVSYL</sequence>
<dbReference type="Proteomes" id="UP000540079">
    <property type="component" value="Unassembled WGS sequence"/>
</dbReference>
<comment type="cofactor">
    <cofactor evidence="8">
        <name>FMN</name>
        <dbReference type="ChEBI" id="CHEBI:58210"/>
    </cofactor>
    <text evidence="8">Binds 1 FMN per subunit.</text>
</comment>
<keyword evidence="3 7" id="KW-0288">FMN</keyword>
<evidence type="ECO:0000256" key="6">
    <source>
        <dbReference type="ARBA" id="ARBA00023027"/>
    </source>
</evidence>
<dbReference type="RefSeq" id="WP_005751507.1">
    <property type="nucleotide sequence ID" value="NZ_AP025519.1"/>
</dbReference>
<evidence type="ECO:0000256" key="7">
    <source>
        <dbReference type="PIRNR" id="PIRNR000232"/>
    </source>
</evidence>
<comment type="similarity">
    <text evidence="1 7">Belongs to the nitroreductase family.</text>
</comment>
<reference evidence="9 10" key="1">
    <citation type="journal article" date="2018" name="Front. Microbiol.">
        <title>Genetic and Phylogenetic Characteristics of Pasteurella multocida Isolates From Different Host Species.</title>
        <authorList>
            <person name="Peng Z."/>
            <person name="Liang W."/>
            <person name="Wang F."/>
            <person name="Xu Z."/>
            <person name="Xie Z."/>
            <person name="Lian Z."/>
            <person name="Hua L."/>
            <person name="Zhou R."/>
            <person name="Chen H."/>
            <person name="Wu B."/>
        </authorList>
    </citation>
    <scope>NUCLEOTIDE SEQUENCE [LARGE SCALE GENOMIC DNA]</scope>
    <source>
        <strain evidence="9 10">HNA06</strain>
    </source>
</reference>
<evidence type="ECO:0000313" key="10">
    <source>
        <dbReference type="Proteomes" id="UP000540079"/>
    </source>
</evidence>
<evidence type="ECO:0000256" key="5">
    <source>
        <dbReference type="ARBA" id="ARBA00023002"/>
    </source>
</evidence>
<dbReference type="GeneID" id="77207904"/>
<dbReference type="PANTHER" id="PTHR43821:SF1">
    <property type="entry name" value="NAD(P)H NITROREDUCTASE YDJA-RELATED"/>
    <property type="match status" value="1"/>
</dbReference>
<dbReference type="GO" id="GO:0016491">
    <property type="term" value="F:oxidoreductase activity"/>
    <property type="evidence" value="ECO:0007669"/>
    <property type="project" value="UniProtKB-UniRule"/>
</dbReference>
<feature type="binding site" description="in other chain" evidence="8">
    <location>
        <begin position="132"/>
        <end position="134"/>
    </location>
    <ligand>
        <name>FMN</name>
        <dbReference type="ChEBI" id="CHEBI:58210"/>
        <note>ligand shared between dimeric partners</note>
    </ligand>
</feature>
<name>A0A849CFX2_PASMD</name>
<dbReference type="EMBL" id="PPVL01000002">
    <property type="protein sequence ID" value="NNI78522.1"/>
    <property type="molecule type" value="Genomic_DNA"/>
</dbReference>
<dbReference type="PIRSF" id="PIRSF000232">
    <property type="entry name" value="YdjA"/>
    <property type="match status" value="1"/>
</dbReference>
<keyword evidence="4 7" id="KW-0521">NADP</keyword>
<dbReference type="InterPro" id="IPR029479">
    <property type="entry name" value="Nitroreductase"/>
</dbReference>
<dbReference type="PANTHER" id="PTHR43821">
    <property type="entry name" value="NAD(P)H NITROREDUCTASE YDJA-RELATED"/>
    <property type="match status" value="1"/>
</dbReference>
<evidence type="ECO:0000313" key="9">
    <source>
        <dbReference type="EMBL" id="NNI78522.1"/>
    </source>
</evidence>
<dbReference type="Pfam" id="PF00881">
    <property type="entry name" value="Nitroreductase"/>
    <property type="match status" value="1"/>
</dbReference>
<dbReference type="SUPFAM" id="SSF55469">
    <property type="entry name" value="FMN-dependent nitroreductase-like"/>
    <property type="match status" value="1"/>
</dbReference>
<dbReference type="InterPro" id="IPR026021">
    <property type="entry name" value="YdjA-like"/>
</dbReference>
<feature type="binding site" evidence="8">
    <location>
        <position position="39"/>
    </location>
    <ligand>
        <name>FMN</name>
        <dbReference type="ChEBI" id="CHEBI:58210"/>
        <note>ligand shared between dimeric partners</note>
    </ligand>
</feature>
<dbReference type="InterPro" id="IPR000415">
    <property type="entry name" value="Nitroreductase-like"/>
</dbReference>